<feature type="domain" description="CAAX prenyl protease 2/Lysostaphin resistance protein A-like" evidence="3">
    <location>
        <begin position="98"/>
        <end position="200"/>
    </location>
</feature>
<dbReference type="Pfam" id="PF02517">
    <property type="entry name" value="Rce1-like"/>
    <property type="match status" value="1"/>
</dbReference>
<feature type="transmembrane region" description="Helical" evidence="2">
    <location>
        <begin position="164"/>
        <end position="183"/>
    </location>
</feature>
<dbReference type="EMBL" id="RCVM01000008">
    <property type="protein sequence ID" value="RLY03420.1"/>
    <property type="molecule type" value="Genomic_DNA"/>
</dbReference>
<dbReference type="RefSeq" id="WP_121835331.1">
    <property type="nucleotide sequence ID" value="NZ_CP163513.1"/>
</dbReference>
<keyword evidence="4" id="KW-0378">Hydrolase</keyword>
<evidence type="ECO:0000259" key="3">
    <source>
        <dbReference type="Pfam" id="PF02517"/>
    </source>
</evidence>
<name>A0A3L9DX98_9STRE</name>
<dbReference type="PANTHER" id="PTHR36435">
    <property type="entry name" value="SLR1288 PROTEIN"/>
    <property type="match status" value="1"/>
</dbReference>
<evidence type="ECO:0000256" key="1">
    <source>
        <dbReference type="ARBA" id="ARBA00009067"/>
    </source>
</evidence>
<reference evidence="4 5" key="1">
    <citation type="submission" date="2018-10" db="EMBL/GenBank/DDBJ databases">
        <title>Streptococcus hillyeri sp. nov., isolated from equine tracheal sample.</title>
        <authorList>
            <person name="Macfadyen A.C."/>
            <person name="Waller A."/>
            <person name="Paterson G.K."/>
        </authorList>
    </citation>
    <scope>NUCLEOTIDE SEQUENCE [LARGE SCALE GENOMIC DNA]</scope>
    <source>
        <strain evidence="4 5">28462</strain>
    </source>
</reference>
<feature type="transmembrane region" description="Helical" evidence="2">
    <location>
        <begin position="137"/>
        <end position="158"/>
    </location>
</feature>
<feature type="transmembrane region" description="Helical" evidence="2">
    <location>
        <begin position="7"/>
        <end position="29"/>
    </location>
</feature>
<evidence type="ECO:0000313" key="5">
    <source>
        <dbReference type="Proteomes" id="UP000279194"/>
    </source>
</evidence>
<keyword evidence="2" id="KW-1133">Transmembrane helix</keyword>
<sequence>MKKVKNIYLQVILLEFFLIGILTILKVVLPSQPTVRSLLQGFILIALYMYLNRRLLRVDVNFYSKHVSIKEQLISLIPIFIYILVSLIPNIVLEFQSQFFVSALLIGLVAGIMEEYIFRGLFLGCLVKYSQGNSRKLWFALVLSSSLFGLTHAANFLVQPVAFTVYQIITSGIMGMLFGALYLRTQSLVWVILVHFLQDFTVIVIKGFEETVQQTINWWQIPVAIIIFGGVTLFLLRPKMMKKVILQHRLIAK</sequence>
<keyword evidence="4" id="KW-0645">Protease</keyword>
<keyword evidence="5" id="KW-1185">Reference proteome</keyword>
<dbReference type="GO" id="GO:0008237">
    <property type="term" value="F:metallopeptidase activity"/>
    <property type="evidence" value="ECO:0007669"/>
    <property type="project" value="UniProtKB-KW"/>
</dbReference>
<dbReference type="GO" id="GO:0006508">
    <property type="term" value="P:proteolysis"/>
    <property type="evidence" value="ECO:0007669"/>
    <property type="project" value="UniProtKB-KW"/>
</dbReference>
<keyword evidence="2" id="KW-0812">Transmembrane</keyword>
<protein>
    <submittedName>
        <fullName evidence="4">CPBP family intramembrane metalloprotease</fullName>
    </submittedName>
</protein>
<dbReference type="OrthoDB" id="2311705at2"/>
<dbReference type="PANTHER" id="PTHR36435:SF1">
    <property type="entry name" value="CAAX AMINO TERMINAL PROTEASE FAMILY PROTEIN"/>
    <property type="match status" value="1"/>
</dbReference>
<accession>A0A3L9DX98</accession>
<feature type="transmembrane region" description="Helical" evidence="2">
    <location>
        <begin position="188"/>
        <end position="205"/>
    </location>
</feature>
<feature type="transmembrane region" description="Helical" evidence="2">
    <location>
        <begin position="35"/>
        <end position="52"/>
    </location>
</feature>
<dbReference type="Proteomes" id="UP000279194">
    <property type="component" value="Unassembled WGS sequence"/>
</dbReference>
<keyword evidence="4" id="KW-0482">Metalloprotease</keyword>
<evidence type="ECO:0000256" key="2">
    <source>
        <dbReference type="SAM" id="Phobius"/>
    </source>
</evidence>
<organism evidence="4 5">
    <name type="scientific">Streptococcus hillyeri</name>
    <dbReference type="NCBI Taxonomy" id="2282420"/>
    <lineage>
        <taxon>Bacteria</taxon>
        <taxon>Bacillati</taxon>
        <taxon>Bacillota</taxon>
        <taxon>Bacilli</taxon>
        <taxon>Lactobacillales</taxon>
        <taxon>Streptococcaceae</taxon>
        <taxon>Streptococcus</taxon>
    </lineage>
</organism>
<gene>
    <name evidence="4" type="ORF">EAF07_05180</name>
</gene>
<dbReference type="AlphaFoldDB" id="A0A3L9DX98"/>
<dbReference type="GO" id="GO:0004175">
    <property type="term" value="F:endopeptidase activity"/>
    <property type="evidence" value="ECO:0007669"/>
    <property type="project" value="UniProtKB-ARBA"/>
</dbReference>
<proteinExistence type="inferred from homology"/>
<evidence type="ECO:0000313" key="4">
    <source>
        <dbReference type="EMBL" id="RLY03420.1"/>
    </source>
</evidence>
<comment type="similarity">
    <text evidence="1">Belongs to the UPF0177 family.</text>
</comment>
<feature type="transmembrane region" description="Helical" evidence="2">
    <location>
        <begin position="217"/>
        <end position="236"/>
    </location>
</feature>
<dbReference type="InterPro" id="IPR003675">
    <property type="entry name" value="Rce1/LyrA-like_dom"/>
</dbReference>
<dbReference type="GO" id="GO:0080120">
    <property type="term" value="P:CAAX-box protein maturation"/>
    <property type="evidence" value="ECO:0007669"/>
    <property type="project" value="UniProtKB-ARBA"/>
</dbReference>
<dbReference type="InterPro" id="IPR052710">
    <property type="entry name" value="CAAX_protease"/>
</dbReference>
<keyword evidence="2" id="KW-0472">Membrane</keyword>
<feature type="transmembrane region" description="Helical" evidence="2">
    <location>
        <begin position="73"/>
        <end position="93"/>
    </location>
</feature>
<comment type="caution">
    <text evidence="4">The sequence shown here is derived from an EMBL/GenBank/DDBJ whole genome shotgun (WGS) entry which is preliminary data.</text>
</comment>
<feature type="transmembrane region" description="Helical" evidence="2">
    <location>
        <begin position="99"/>
        <end position="117"/>
    </location>
</feature>